<accession>A0A2A2TF79</accession>
<dbReference type="AlphaFoldDB" id="A0A2A2TF79"/>
<organism evidence="1 2">
    <name type="scientific">Brunnivagina elsteri CCALA 953</name>
    <dbReference type="NCBI Taxonomy" id="987040"/>
    <lineage>
        <taxon>Bacteria</taxon>
        <taxon>Bacillati</taxon>
        <taxon>Cyanobacteriota</taxon>
        <taxon>Cyanophyceae</taxon>
        <taxon>Nostocales</taxon>
        <taxon>Calotrichaceae</taxon>
        <taxon>Brunnivagina</taxon>
    </lineage>
</organism>
<evidence type="ECO:0008006" key="3">
    <source>
        <dbReference type="Google" id="ProtNLM"/>
    </source>
</evidence>
<dbReference type="Proteomes" id="UP000218238">
    <property type="component" value="Unassembled WGS sequence"/>
</dbReference>
<evidence type="ECO:0000313" key="1">
    <source>
        <dbReference type="EMBL" id="PAX52392.1"/>
    </source>
</evidence>
<proteinExistence type="predicted"/>
<comment type="caution">
    <text evidence="1">The sequence shown here is derived from an EMBL/GenBank/DDBJ whole genome shotgun (WGS) entry which is preliminary data.</text>
</comment>
<gene>
    <name evidence="1" type="ORF">CK510_19565</name>
</gene>
<protein>
    <recommendedName>
        <fullName evidence="3">Filamentous hemagglutinin</fullName>
    </recommendedName>
</protein>
<sequence>MLRRGSVVSATAGEAGNGGNVNINSKFIIAIPKEDSDIIANAFEGNGGRVQINTQGIFGTEFRSQETNQSDITASSKFGVSGIVTIESPDNSSIPNNLGKLPQKAIDTDALIANSCIARRNQQQNGSFFITGSGGLPLRPGDPSLPFYSTGDVQPIPTESTTLPTQTRPWQIGDRVIEPSGVYELPNGKLVLGKEC</sequence>
<keyword evidence="2" id="KW-1185">Reference proteome</keyword>
<dbReference type="EMBL" id="NTFS01000244">
    <property type="protein sequence ID" value="PAX52392.1"/>
    <property type="molecule type" value="Genomic_DNA"/>
</dbReference>
<reference evidence="1 2" key="1">
    <citation type="submission" date="2017-08" db="EMBL/GenBank/DDBJ databases">
        <title>Draft genome sequence of filamentous cyanobacterium Calothrix elsteri CCALA 953.</title>
        <authorList>
            <person name="Gagunashvili A.N."/>
            <person name="Elster J."/>
            <person name="Andresson O.S."/>
        </authorList>
    </citation>
    <scope>NUCLEOTIDE SEQUENCE [LARGE SCALE GENOMIC DNA]</scope>
    <source>
        <strain evidence="1 2">CCALA 953</strain>
    </source>
</reference>
<name>A0A2A2TF79_9CYAN</name>
<evidence type="ECO:0000313" key="2">
    <source>
        <dbReference type="Proteomes" id="UP000218238"/>
    </source>
</evidence>
<dbReference type="RefSeq" id="WP_095723297.1">
    <property type="nucleotide sequence ID" value="NZ_NTFS01000244.1"/>
</dbReference>